<protein>
    <submittedName>
        <fullName evidence="2">VOC family protein</fullName>
    </submittedName>
</protein>
<dbReference type="Gene3D" id="3.10.180.10">
    <property type="entry name" value="2,3-Dihydroxybiphenyl 1,2-Dioxygenase, domain 1"/>
    <property type="match status" value="1"/>
</dbReference>
<reference evidence="3" key="1">
    <citation type="submission" date="2020-07" db="EMBL/GenBank/DDBJ databases">
        <title>novel species isolated from the respiratory tract of Marmot.</title>
        <authorList>
            <person name="Zhang G."/>
        </authorList>
    </citation>
    <scope>NUCLEOTIDE SEQUENCE [LARGE SCALE GENOMIC DNA]</scope>
    <source>
        <strain evidence="3">686</strain>
    </source>
</reference>
<evidence type="ECO:0000313" key="2">
    <source>
        <dbReference type="EMBL" id="QMS99728.1"/>
    </source>
</evidence>
<feature type="domain" description="VOC" evidence="1">
    <location>
        <begin position="4"/>
        <end position="135"/>
    </location>
</feature>
<dbReference type="InterPro" id="IPR004360">
    <property type="entry name" value="Glyas_Fos-R_dOase_dom"/>
</dbReference>
<name>A0A7D7QUC8_9ACTN</name>
<dbReference type="RefSeq" id="WP_219849118.1">
    <property type="nucleotide sequence ID" value="NZ_CP059491.1"/>
</dbReference>
<evidence type="ECO:0000259" key="1">
    <source>
        <dbReference type="PROSITE" id="PS51819"/>
    </source>
</evidence>
<dbReference type="Proteomes" id="UP000515663">
    <property type="component" value="Chromosome"/>
</dbReference>
<organism evidence="2 3">
    <name type="scientific">Gordonia jinghuaiqii</name>
    <dbReference type="NCBI Taxonomy" id="2758710"/>
    <lineage>
        <taxon>Bacteria</taxon>
        <taxon>Bacillati</taxon>
        <taxon>Actinomycetota</taxon>
        <taxon>Actinomycetes</taxon>
        <taxon>Mycobacteriales</taxon>
        <taxon>Gordoniaceae</taxon>
        <taxon>Gordonia</taxon>
    </lineage>
</organism>
<dbReference type="PANTHER" id="PTHR36437:SF2">
    <property type="entry name" value="GLYOXALASE_BLEOMYCIN RESISTANCE PROTEIN_DIOXYGENASE"/>
    <property type="match status" value="1"/>
</dbReference>
<dbReference type="EMBL" id="CP059491">
    <property type="protein sequence ID" value="QMS99728.1"/>
    <property type="molecule type" value="Genomic_DNA"/>
</dbReference>
<dbReference type="AlphaFoldDB" id="A0A7D7QUC8"/>
<accession>A0A7D7QUC8</accession>
<dbReference type="InterPro" id="IPR037523">
    <property type="entry name" value="VOC_core"/>
</dbReference>
<evidence type="ECO:0000313" key="3">
    <source>
        <dbReference type="Proteomes" id="UP000515663"/>
    </source>
</evidence>
<dbReference type="InterPro" id="IPR029068">
    <property type="entry name" value="Glyas_Bleomycin-R_OHBP_Dase"/>
</dbReference>
<dbReference type="PANTHER" id="PTHR36437">
    <property type="entry name" value="GLYOXALASE/BLEOMYCIN RESISTANCE PROTEIN/DIOXYGENASE"/>
    <property type="match status" value="1"/>
</dbReference>
<dbReference type="KEGG" id="gji:H1R19_12015"/>
<sequence>MNISIQYTFLPHTDGDAALGFYRDLLGFELRKDVGYEGMRWLTVGPPDQPGTSIVLHPPAADPGITEAERQTILELIAKGSYGAVTLATDDLEGLFGKLQANGVDIVQEPMDQPYGVRDAAVRDPAGNLIRIDQVS</sequence>
<proteinExistence type="predicted"/>
<keyword evidence="3" id="KW-1185">Reference proteome</keyword>
<dbReference type="PROSITE" id="PS51819">
    <property type="entry name" value="VOC"/>
    <property type="match status" value="1"/>
</dbReference>
<dbReference type="Pfam" id="PF00903">
    <property type="entry name" value="Glyoxalase"/>
    <property type="match status" value="1"/>
</dbReference>
<dbReference type="SUPFAM" id="SSF54593">
    <property type="entry name" value="Glyoxalase/Bleomycin resistance protein/Dihydroxybiphenyl dioxygenase"/>
    <property type="match status" value="1"/>
</dbReference>
<dbReference type="CDD" id="cd07263">
    <property type="entry name" value="VOC_like"/>
    <property type="match status" value="1"/>
</dbReference>
<gene>
    <name evidence="2" type="ORF">H1R19_12015</name>
</gene>